<dbReference type="KEGG" id="ndv:NDEV_1381"/>
<dbReference type="EMBL" id="LN890280">
    <property type="protein sequence ID" value="CUR52146.1"/>
    <property type="molecule type" value="Genomic_DNA"/>
</dbReference>
<keyword evidence="1" id="KW-0812">Transmembrane</keyword>
<reference evidence="3" key="1">
    <citation type="submission" date="2015-10" db="EMBL/GenBank/DDBJ databases">
        <authorList>
            <person name="Lehtovirta-Morley L.E."/>
            <person name="Vieille C."/>
        </authorList>
    </citation>
    <scope>NUCLEOTIDE SEQUENCE [LARGE SCALE GENOMIC DNA]</scope>
</reference>
<name>A0A128A458_9ARCH</name>
<keyword evidence="3" id="KW-1185">Reference proteome</keyword>
<organism evidence="2 3">
    <name type="scientific">Nitrosotalea devaniterrae</name>
    <dbReference type="NCBI Taxonomy" id="1078905"/>
    <lineage>
        <taxon>Archaea</taxon>
        <taxon>Nitrososphaerota</taxon>
        <taxon>Nitrososphaeria</taxon>
        <taxon>Nitrosotaleales</taxon>
        <taxon>Nitrosotaleaceae</taxon>
        <taxon>Nitrosotalea</taxon>
    </lineage>
</organism>
<evidence type="ECO:0000256" key="1">
    <source>
        <dbReference type="SAM" id="Phobius"/>
    </source>
</evidence>
<protein>
    <submittedName>
        <fullName evidence="2">Uncharacterized protein</fullName>
    </submittedName>
</protein>
<evidence type="ECO:0000313" key="3">
    <source>
        <dbReference type="Proteomes" id="UP000196239"/>
    </source>
</evidence>
<proteinExistence type="predicted"/>
<sequence>MNKVILMITMVSTLVLFSTGFAYATNHNTSIFSGAQRYADSNSYKNANYSFSIQPPLNWEVLGNLPSSVVNNAIVIFSNGDKSQLATFGIYHRYITPNVIEALNNHTDNDILATINQEVTAGNNNESQTLMYNGIVDRYNDGILVSTSSATKYASDSSTSLSETRYYFLNNGNQYNLILTSNSTTIDKNSQLFEDSANTFFVSNASPVPEFPVSLAVLIIGMFSIIVVFRVKGLPRI</sequence>
<accession>A0A128A458</accession>
<keyword evidence="1" id="KW-1133">Transmembrane helix</keyword>
<gene>
    <name evidence="2" type="ORF">NDEV_1381</name>
</gene>
<keyword evidence="1" id="KW-0472">Membrane</keyword>
<dbReference type="AlphaFoldDB" id="A0A128A458"/>
<feature type="transmembrane region" description="Helical" evidence="1">
    <location>
        <begin position="211"/>
        <end position="231"/>
    </location>
</feature>
<dbReference type="Proteomes" id="UP000196239">
    <property type="component" value="Chromosome 1"/>
</dbReference>
<evidence type="ECO:0000313" key="2">
    <source>
        <dbReference type="EMBL" id="CUR52146.1"/>
    </source>
</evidence>